<organism evidence="2 3">
    <name type="scientific">Fonsecaea multimorphosa CBS 102226</name>
    <dbReference type="NCBI Taxonomy" id="1442371"/>
    <lineage>
        <taxon>Eukaryota</taxon>
        <taxon>Fungi</taxon>
        <taxon>Dikarya</taxon>
        <taxon>Ascomycota</taxon>
        <taxon>Pezizomycotina</taxon>
        <taxon>Eurotiomycetes</taxon>
        <taxon>Chaetothyriomycetidae</taxon>
        <taxon>Chaetothyriales</taxon>
        <taxon>Herpotrichiellaceae</taxon>
        <taxon>Fonsecaea</taxon>
    </lineage>
</organism>
<dbReference type="OrthoDB" id="4129692at2759"/>
<protein>
    <recommendedName>
        <fullName evidence="1">VOC domain-containing protein</fullName>
    </recommendedName>
</protein>
<dbReference type="SUPFAM" id="SSF54593">
    <property type="entry name" value="Glyoxalase/Bleomycin resistance protein/Dihydroxybiphenyl dioxygenase"/>
    <property type="match status" value="1"/>
</dbReference>
<dbReference type="Proteomes" id="UP000053411">
    <property type="component" value="Unassembled WGS sequence"/>
</dbReference>
<dbReference type="RefSeq" id="XP_016628381.1">
    <property type="nucleotide sequence ID" value="XM_016780462.1"/>
</dbReference>
<evidence type="ECO:0000259" key="1">
    <source>
        <dbReference type="PROSITE" id="PS51819"/>
    </source>
</evidence>
<dbReference type="Pfam" id="PF00903">
    <property type="entry name" value="Glyoxalase"/>
    <property type="match status" value="1"/>
</dbReference>
<dbReference type="PROSITE" id="PS51819">
    <property type="entry name" value="VOC"/>
    <property type="match status" value="1"/>
</dbReference>
<evidence type="ECO:0000313" key="2">
    <source>
        <dbReference type="EMBL" id="KIX94258.1"/>
    </source>
</evidence>
<dbReference type="AlphaFoldDB" id="A0A0D2KC22"/>
<evidence type="ECO:0000313" key="3">
    <source>
        <dbReference type="Proteomes" id="UP000053411"/>
    </source>
</evidence>
<keyword evidence="3" id="KW-1185">Reference proteome</keyword>
<dbReference type="EMBL" id="KN848088">
    <property type="protein sequence ID" value="KIX94258.1"/>
    <property type="molecule type" value="Genomic_DNA"/>
</dbReference>
<dbReference type="InterPro" id="IPR004360">
    <property type="entry name" value="Glyas_Fos-R_dOase_dom"/>
</dbReference>
<dbReference type="Gene3D" id="3.10.180.10">
    <property type="entry name" value="2,3-Dihydroxybiphenyl 1,2-Dioxygenase, domain 1"/>
    <property type="match status" value="1"/>
</dbReference>
<sequence length="142" mass="16277">MPASLRLEIFPSNLQQMIDFYCTILNFALIKRNGDYAYLGRDNIFIGAIETGSTESLEEKASYRRPTKGVEIVVEVDDLEKERDLIVGKGWKLDADIQWQDWGLKDFRLTDPDGSGSAIHLQFTRYYLRFTTHSPNRDGKGP</sequence>
<dbReference type="GeneID" id="27715714"/>
<dbReference type="InterPro" id="IPR029068">
    <property type="entry name" value="Glyas_Bleomycin-R_OHBP_Dase"/>
</dbReference>
<proteinExistence type="predicted"/>
<dbReference type="VEuPathDB" id="FungiDB:Z520_09968"/>
<gene>
    <name evidence="2" type="ORF">Z520_09968</name>
</gene>
<reference evidence="2 3" key="1">
    <citation type="submission" date="2015-01" db="EMBL/GenBank/DDBJ databases">
        <title>The Genome Sequence of Fonsecaea multimorphosa CBS 102226.</title>
        <authorList>
            <consortium name="The Broad Institute Genomics Platform"/>
            <person name="Cuomo C."/>
            <person name="de Hoog S."/>
            <person name="Gorbushina A."/>
            <person name="Stielow B."/>
            <person name="Teixiera M."/>
            <person name="Abouelleil A."/>
            <person name="Chapman S.B."/>
            <person name="Priest M."/>
            <person name="Young S.K."/>
            <person name="Wortman J."/>
            <person name="Nusbaum C."/>
            <person name="Birren B."/>
        </authorList>
    </citation>
    <scope>NUCLEOTIDE SEQUENCE [LARGE SCALE GENOMIC DNA]</scope>
    <source>
        <strain evidence="2 3">CBS 102226</strain>
    </source>
</reference>
<accession>A0A0D2KC22</accession>
<dbReference type="InterPro" id="IPR037523">
    <property type="entry name" value="VOC_core"/>
</dbReference>
<feature type="domain" description="VOC" evidence="1">
    <location>
        <begin position="3"/>
        <end position="122"/>
    </location>
</feature>
<name>A0A0D2KC22_9EURO</name>